<dbReference type="Pfam" id="PF00175">
    <property type="entry name" value="NAD_binding_1"/>
    <property type="match status" value="1"/>
</dbReference>
<feature type="binding site" evidence="6">
    <location>
        <position position="102"/>
    </location>
    <ligand>
        <name>FAD</name>
        <dbReference type="ChEBI" id="CHEBI:57692"/>
    </ligand>
</feature>
<reference evidence="10" key="3">
    <citation type="journal article" date="2016" name="Gigascience">
        <title>De novo construction of an expanded transcriptome assembly for the western tarnished plant bug, Lygus hesperus.</title>
        <authorList>
            <person name="Tassone E.E."/>
            <person name="Geib S.M."/>
            <person name="Hall B."/>
            <person name="Fabrick J.A."/>
            <person name="Brent C.S."/>
            <person name="Hull J.J."/>
        </authorList>
    </citation>
    <scope>NUCLEOTIDE SEQUENCE</scope>
</reference>
<organism evidence="9">
    <name type="scientific">Lygus hesperus</name>
    <name type="common">Western plant bug</name>
    <dbReference type="NCBI Taxonomy" id="30085"/>
    <lineage>
        <taxon>Eukaryota</taxon>
        <taxon>Metazoa</taxon>
        <taxon>Ecdysozoa</taxon>
        <taxon>Arthropoda</taxon>
        <taxon>Hexapoda</taxon>
        <taxon>Insecta</taxon>
        <taxon>Pterygota</taxon>
        <taxon>Neoptera</taxon>
        <taxon>Paraneoptera</taxon>
        <taxon>Hemiptera</taxon>
        <taxon>Heteroptera</taxon>
        <taxon>Panheteroptera</taxon>
        <taxon>Cimicomorpha</taxon>
        <taxon>Miridae</taxon>
        <taxon>Mirini</taxon>
        <taxon>Lygus</taxon>
    </lineage>
</organism>
<comment type="catalytic activity">
    <reaction evidence="7">
        <text>2 Fe(III)-[cytochrome b5] + NADH = 2 Fe(II)-[cytochrome b5] + NAD(+) + H(+)</text>
        <dbReference type="Rhea" id="RHEA:46680"/>
        <dbReference type="Rhea" id="RHEA-COMP:10438"/>
        <dbReference type="Rhea" id="RHEA-COMP:10439"/>
        <dbReference type="ChEBI" id="CHEBI:15378"/>
        <dbReference type="ChEBI" id="CHEBI:29033"/>
        <dbReference type="ChEBI" id="CHEBI:29034"/>
        <dbReference type="ChEBI" id="CHEBI:57540"/>
        <dbReference type="ChEBI" id="CHEBI:57945"/>
        <dbReference type="EC" id="1.6.2.2"/>
    </reaction>
</comment>
<keyword evidence="3 6" id="KW-0274">FAD</keyword>
<feature type="binding site" evidence="6">
    <location>
        <position position="85"/>
    </location>
    <ligand>
        <name>FAD</name>
        <dbReference type="ChEBI" id="CHEBI:57692"/>
    </ligand>
</feature>
<dbReference type="PRINTS" id="PR00406">
    <property type="entry name" value="CYTB5RDTASE"/>
</dbReference>
<dbReference type="CDD" id="cd06183">
    <property type="entry name" value="cyt_b5_reduct_like"/>
    <property type="match status" value="1"/>
</dbReference>
<keyword evidence="2 6" id="KW-0285">Flavoprotein</keyword>
<evidence type="ECO:0000256" key="2">
    <source>
        <dbReference type="ARBA" id="ARBA00022630"/>
    </source>
</evidence>
<dbReference type="PRINTS" id="PR00371">
    <property type="entry name" value="FPNCR"/>
</dbReference>
<feature type="binding site" evidence="6">
    <location>
        <position position="83"/>
    </location>
    <ligand>
        <name>FAD</name>
        <dbReference type="ChEBI" id="CHEBI:57692"/>
    </ligand>
</feature>
<dbReference type="InterPro" id="IPR001709">
    <property type="entry name" value="Flavoprot_Pyr_Nucl_cyt_Rdtase"/>
</dbReference>
<gene>
    <name evidence="9" type="primary">cyb5r1_0</name>
    <name evidence="10" type="synonym">cyb5r1</name>
    <name evidence="9" type="ORF">CM83_3634</name>
    <name evidence="10" type="ORF">g.93751</name>
</gene>
<dbReference type="Gene3D" id="2.40.30.10">
    <property type="entry name" value="Translation factors"/>
    <property type="match status" value="1"/>
</dbReference>
<keyword evidence="5 7" id="KW-0520">NAD</keyword>
<dbReference type="EMBL" id="GDHC01001887">
    <property type="protein sequence ID" value="JAQ16742.1"/>
    <property type="molecule type" value="Transcribed_RNA"/>
</dbReference>
<evidence type="ECO:0000256" key="6">
    <source>
        <dbReference type="PIRSR" id="PIRSR601834-1"/>
    </source>
</evidence>
<dbReference type="GO" id="GO:0090524">
    <property type="term" value="F:cytochrome-b5 reductase activity, acting on NADH"/>
    <property type="evidence" value="ECO:0007669"/>
    <property type="project" value="UniProtKB-EC"/>
</dbReference>
<evidence type="ECO:0000256" key="4">
    <source>
        <dbReference type="ARBA" id="ARBA00023002"/>
    </source>
</evidence>
<sequence length="288" mass="32199">MYGKNRTSEALSNDRWVEAILVDKTPLTEPPSNKNANTSANAPPYIPTLLYRIAFPKDTKLTMNVGEHISFKAVCDDGKTVIRQYTPITTQFNNNYLDFGIKLYPNGAMSKHLQHLTVGSKIQVKGPSGKLQYRYNSVFSMRQYNSAKKMYTTNRVRVKDLILIAGGSGISPILQVLRALYEESNTDITRYVFYGASSESELAFKDEIDTMKDAAPSSVRVHYAVVSPPSKAVHPYIVGFITREILHKHLPSPSDDTLVLICGPPPMVSGMLSHLHSLNYNDSMIFVY</sequence>
<reference evidence="9" key="1">
    <citation type="journal article" date="2014" name="PLoS ONE">
        <title>Transcriptome-Based Identification of ABC Transporters in the Western Tarnished Plant Bug Lygus hesperus.</title>
        <authorList>
            <person name="Hull J.J."/>
            <person name="Chaney K."/>
            <person name="Geib S.M."/>
            <person name="Fabrick J.A."/>
            <person name="Brent C.S."/>
            <person name="Walsh D."/>
            <person name="Lavine L.C."/>
        </authorList>
    </citation>
    <scope>NUCLEOTIDE SEQUENCE</scope>
</reference>
<accession>A0A0A9YKZ4</accession>
<dbReference type="InterPro" id="IPR039261">
    <property type="entry name" value="FNR_nucleotide-bd"/>
</dbReference>
<dbReference type="PANTHER" id="PTHR19370">
    <property type="entry name" value="NADH-CYTOCHROME B5 REDUCTASE"/>
    <property type="match status" value="1"/>
</dbReference>
<comment type="cofactor">
    <cofactor evidence="1 6 7">
        <name>FAD</name>
        <dbReference type="ChEBI" id="CHEBI:57692"/>
    </cofactor>
</comment>
<dbReference type="InterPro" id="IPR008333">
    <property type="entry name" value="Cbr1-like_FAD-bd_dom"/>
</dbReference>
<dbReference type="PROSITE" id="PS51384">
    <property type="entry name" value="FAD_FR"/>
    <property type="match status" value="1"/>
</dbReference>
<evidence type="ECO:0000259" key="8">
    <source>
        <dbReference type="PROSITE" id="PS51384"/>
    </source>
</evidence>
<dbReference type="InterPro" id="IPR017927">
    <property type="entry name" value="FAD-bd_FR_type"/>
</dbReference>
<dbReference type="Gene3D" id="3.40.50.80">
    <property type="entry name" value="Nucleotide-binding domain of ferredoxin-NADP reductase (FNR) module"/>
    <property type="match status" value="1"/>
</dbReference>
<dbReference type="InterPro" id="IPR017938">
    <property type="entry name" value="Riboflavin_synthase-like_b-brl"/>
</dbReference>
<dbReference type="InterPro" id="IPR001834">
    <property type="entry name" value="CBR-like"/>
</dbReference>
<evidence type="ECO:0000256" key="7">
    <source>
        <dbReference type="RuleBase" id="RU361226"/>
    </source>
</evidence>
<name>A0A0A9YKZ4_LYGHE</name>
<evidence type="ECO:0000256" key="3">
    <source>
        <dbReference type="ARBA" id="ARBA00022827"/>
    </source>
</evidence>
<comment type="similarity">
    <text evidence="7">Belongs to the flavoprotein pyridine nucleotide cytochrome reductase family.</text>
</comment>
<feature type="binding site" evidence="6">
    <location>
        <position position="110"/>
    </location>
    <ligand>
        <name>FAD</name>
        <dbReference type="ChEBI" id="CHEBI:57692"/>
    </ligand>
</feature>
<dbReference type="EMBL" id="GBHO01010745">
    <property type="protein sequence ID" value="JAG32859.1"/>
    <property type="molecule type" value="Transcribed_RNA"/>
</dbReference>
<reference evidence="9" key="2">
    <citation type="submission" date="2014-07" db="EMBL/GenBank/DDBJ databases">
        <authorList>
            <person name="Hull J."/>
        </authorList>
    </citation>
    <scope>NUCLEOTIDE SEQUENCE</scope>
</reference>
<dbReference type="SUPFAM" id="SSF63380">
    <property type="entry name" value="Riboflavin synthase domain-like"/>
    <property type="match status" value="1"/>
</dbReference>
<dbReference type="SUPFAM" id="SSF52343">
    <property type="entry name" value="Ferredoxin reductase-like, C-terminal NADP-linked domain"/>
    <property type="match status" value="1"/>
</dbReference>
<proteinExistence type="inferred from homology"/>
<evidence type="ECO:0000256" key="5">
    <source>
        <dbReference type="ARBA" id="ARBA00023027"/>
    </source>
</evidence>
<feature type="binding site" evidence="6">
    <location>
        <position position="109"/>
    </location>
    <ligand>
        <name>FAD</name>
        <dbReference type="ChEBI" id="CHEBI:57692"/>
    </ligand>
</feature>
<dbReference type="EC" id="1.6.2.2" evidence="7"/>
<evidence type="ECO:0000256" key="1">
    <source>
        <dbReference type="ARBA" id="ARBA00001974"/>
    </source>
</evidence>
<evidence type="ECO:0000313" key="10">
    <source>
        <dbReference type="EMBL" id="JAQ16742.1"/>
    </source>
</evidence>
<dbReference type="AlphaFoldDB" id="A0A0A9YKZ4"/>
<feature type="domain" description="FAD-binding FR-type" evidence="8">
    <location>
        <begin position="14"/>
        <end position="134"/>
    </location>
</feature>
<keyword evidence="4 7" id="KW-0560">Oxidoreductase</keyword>
<evidence type="ECO:0000313" key="9">
    <source>
        <dbReference type="EMBL" id="JAG32859.1"/>
    </source>
</evidence>
<protein>
    <recommendedName>
        <fullName evidence="7">NADH-cytochrome b5 reductase</fullName>
        <ecNumber evidence="7">1.6.2.2</ecNumber>
    </recommendedName>
</protein>
<dbReference type="InterPro" id="IPR001433">
    <property type="entry name" value="OxRdtase_FAD/NAD-bd"/>
</dbReference>
<dbReference type="Pfam" id="PF00970">
    <property type="entry name" value="FAD_binding_6"/>
    <property type="match status" value="1"/>
</dbReference>